<dbReference type="GO" id="GO:0004674">
    <property type="term" value="F:protein serine/threonine kinase activity"/>
    <property type="evidence" value="ECO:0007669"/>
    <property type="project" value="UniProtKB-KW"/>
</dbReference>
<dbReference type="Proteomes" id="UP000179807">
    <property type="component" value="Unassembled WGS sequence"/>
</dbReference>
<keyword evidence="4" id="KW-0723">Serine/threonine-protein kinase</keyword>
<dbReference type="GO" id="GO:0005524">
    <property type="term" value="F:ATP binding"/>
    <property type="evidence" value="ECO:0007669"/>
    <property type="project" value="UniProtKB-UniRule"/>
</dbReference>
<protein>
    <recommendedName>
        <fullName evidence="5">Protein kinase domain-containing protein</fullName>
    </recommendedName>
</protein>
<evidence type="ECO:0000256" key="4">
    <source>
        <dbReference type="RuleBase" id="RU000304"/>
    </source>
</evidence>
<keyword evidence="4" id="KW-0418">Kinase</keyword>
<dbReference type="PANTHER" id="PTHR24362">
    <property type="entry name" value="SERINE/THREONINE-PROTEIN KINASE NEK"/>
    <property type="match status" value="1"/>
</dbReference>
<organism evidence="6 7">
    <name type="scientific">Tritrichomonas foetus</name>
    <dbReference type="NCBI Taxonomy" id="1144522"/>
    <lineage>
        <taxon>Eukaryota</taxon>
        <taxon>Metamonada</taxon>
        <taxon>Parabasalia</taxon>
        <taxon>Tritrichomonadida</taxon>
        <taxon>Tritrichomonadidae</taxon>
        <taxon>Tritrichomonas</taxon>
    </lineage>
</organism>
<accession>A0A1J4KHX9</accession>
<dbReference type="Pfam" id="PF00069">
    <property type="entry name" value="Pkinase"/>
    <property type="match status" value="2"/>
</dbReference>
<dbReference type="EMBL" id="MLAK01000596">
    <property type="protein sequence ID" value="OHT10993.1"/>
    <property type="molecule type" value="Genomic_DNA"/>
</dbReference>
<evidence type="ECO:0000256" key="2">
    <source>
        <dbReference type="ARBA" id="ARBA00022840"/>
    </source>
</evidence>
<dbReference type="PROSITE" id="PS00108">
    <property type="entry name" value="PROTEIN_KINASE_ST"/>
    <property type="match status" value="1"/>
</dbReference>
<keyword evidence="1 3" id="KW-0547">Nucleotide-binding</keyword>
<evidence type="ECO:0000256" key="3">
    <source>
        <dbReference type="PROSITE-ProRule" id="PRU10141"/>
    </source>
</evidence>
<dbReference type="InterPro" id="IPR017441">
    <property type="entry name" value="Protein_kinase_ATP_BS"/>
</dbReference>
<keyword evidence="7" id="KW-1185">Reference proteome</keyword>
<name>A0A1J4KHX9_9EUKA</name>
<dbReference type="PANTHER" id="PTHR24362:SF309">
    <property type="entry name" value="PROTEIN KINASE DOMAIN-CONTAINING PROTEIN"/>
    <property type="match status" value="1"/>
</dbReference>
<dbReference type="InterPro" id="IPR008271">
    <property type="entry name" value="Ser/Thr_kinase_AS"/>
</dbReference>
<dbReference type="AlphaFoldDB" id="A0A1J4KHX9"/>
<dbReference type="GeneID" id="94835516"/>
<dbReference type="PROSITE" id="PS50011">
    <property type="entry name" value="PROTEIN_KINASE_DOM"/>
    <property type="match status" value="1"/>
</dbReference>
<proteinExistence type="inferred from homology"/>
<evidence type="ECO:0000313" key="6">
    <source>
        <dbReference type="EMBL" id="OHT10993.1"/>
    </source>
</evidence>
<keyword evidence="2 3" id="KW-0067">ATP-binding</keyword>
<dbReference type="RefSeq" id="XP_068364129.1">
    <property type="nucleotide sequence ID" value="XM_068500812.1"/>
</dbReference>
<dbReference type="VEuPathDB" id="TrichDB:TRFO_19483"/>
<feature type="binding site" evidence="3">
    <location>
        <position position="45"/>
    </location>
    <ligand>
        <name>ATP</name>
        <dbReference type="ChEBI" id="CHEBI:30616"/>
    </ligand>
</feature>
<dbReference type="SMART" id="SM00220">
    <property type="entry name" value="S_TKc"/>
    <property type="match status" value="1"/>
</dbReference>
<dbReference type="InterPro" id="IPR000719">
    <property type="entry name" value="Prot_kinase_dom"/>
</dbReference>
<reference evidence="6" key="1">
    <citation type="submission" date="2016-10" db="EMBL/GenBank/DDBJ databases">
        <authorList>
            <person name="Benchimol M."/>
            <person name="Almeida L.G."/>
            <person name="Vasconcelos A.T."/>
            <person name="Perreira-Neves A."/>
            <person name="Rosa I.A."/>
            <person name="Tasca T."/>
            <person name="Bogo M.R."/>
            <person name="de Souza W."/>
        </authorList>
    </citation>
    <scope>NUCLEOTIDE SEQUENCE [LARGE SCALE GENOMIC DNA]</scope>
    <source>
        <strain evidence="6">K</strain>
    </source>
</reference>
<dbReference type="PROSITE" id="PS00107">
    <property type="entry name" value="PROTEIN_KINASE_ATP"/>
    <property type="match status" value="1"/>
</dbReference>
<dbReference type="Gene3D" id="1.10.510.10">
    <property type="entry name" value="Transferase(Phosphotransferase) domain 1"/>
    <property type="match status" value="2"/>
</dbReference>
<gene>
    <name evidence="6" type="ORF">TRFO_19483</name>
</gene>
<feature type="domain" description="Protein kinase" evidence="5">
    <location>
        <begin position="15"/>
        <end position="336"/>
    </location>
</feature>
<dbReference type="SUPFAM" id="SSF56112">
    <property type="entry name" value="Protein kinase-like (PK-like)"/>
    <property type="match status" value="1"/>
</dbReference>
<sequence>MQQDEIRRALNSHGYILEEMIGKGGYAQIHLVQSTKYAGRKFAAKILFVDQNKSKSAIYTFSAEVDALCHLEHPNIVKIYDHFHEGHYYCVILEHCTGRSLSARIREKKLSPIEFQKITWQILDALIYCSQQRFAHSDIKPSNILLDEFNRPKLADFGLSKIIIPDNQNECDYDYYQHSFILPNNSNCPIVQKKITSHCSISGSLGSWQTPSKPNPIISFPRHENANEYYQDDDNNISHHFVGSLVYMAPEILEKRSHDPFKSDVWSLGVTLYELYTGSLPWFSRKHDEMIVYARNGITKFPQTMPKDVKDTIKAMVNPDPALRCSLENCKNLPFFASYLDFANNTAQQALKMSVKHPNNRRGSQVARALLKPYLSSDKVTLIGNTNLVNHGKINHFQTKRKSDAQVATIGNL</sequence>
<dbReference type="OrthoDB" id="4062651at2759"/>
<evidence type="ECO:0000256" key="1">
    <source>
        <dbReference type="ARBA" id="ARBA00022741"/>
    </source>
</evidence>
<evidence type="ECO:0000259" key="5">
    <source>
        <dbReference type="PROSITE" id="PS50011"/>
    </source>
</evidence>
<comment type="caution">
    <text evidence="6">The sequence shown here is derived from an EMBL/GenBank/DDBJ whole genome shotgun (WGS) entry which is preliminary data.</text>
</comment>
<keyword evidence="4" id="KW-0808">Transferase</keyword>
<dbReference type="InterPro" id="IPR011009">
    <property type="entry name" value="Kinase-like_dom_sf"/>
</dbReference>
<comment type="similarity">
    <text evidence="4">Belongs to the protein kinase superfamily.</text>
</comment>
<evidence type="ECO:0000313" key="7">
    <source>
        <dbReference type="Proteomes" id="UP000179807"/>
    </source>
</evidence>